<name>A0A1U7ISI6_9CYAN</name>
<dbReference type="AlphaFoldDB" id="A0A1U7ISI6"/>
<protein>
    <recommendedName>
        <fullName evidence="3">ParB/Sulfiredoxin domain-containing protein</fullName>
    </recommendedName>
</protein>
<gene>
    <name evidence="1" type="ORF">NIES2119_01800</name>
</gene>
<accession>A0A1U7ISI6</accession>
<dbReference type="EMBL" id="MRCE01000002">
    <property type="protein sequence ID" value="OKH40382.1"/>
    <property type="molecule type" value="Genomic_DNA"/>
</dbReference>
<dbReference type="STRING" id="454136.NIES2119_01800"/>
<comment type="caution">
    <text evidence="1">The sequence shown here is derived from an EMBL/GenBank/DDBJ whole genome shotgun (WGS) entry which is preliminary data.</text>
</comment>
<evidence type="ECO:0008006" key="3">
    <source>
        <dbReference type="Google" id="ProtNLM"/>
    </source>
</evidence>
<proteinExistence type="predicted"/>
<evidence type="ECO:0000313" key="2">
    <source>
        <dbReference type="Proteomes" id="UP000185860"/>
    </source>
</evidence>
<dbReference type="OrthoDB" id="482313at2"/>
<evidence type="ECO:0000313" key="1">
    <source>
        <dbReference type="EMBL" id="OKH40382.1"/>
    </source>
</evidence>
<dbReference type="Proteomes" id="UP000185860">
    <property type="component" value="Unassembled WGS sequence"/>
</dbReference>
<sequence>MGKFDDVGKLMYLPLEEIKADDQSYESDFIISAAAEAVLQAGGRNWIPVIVKETSDSKYQVVSNYFIYAVAQKAELERVWCIVIEPDDKSIEQAKILARETTPKVNLSVATRETILAALRYLISEPGSVLKGVDPVIAANKISEAKRETWSNFNAITTLRCGITKGKKLDALSNVFFLSPSKPSELTPPAPEIINIKRASRDEIFSSLSYLSKYKIGGFEAIDPDRAADVIFTASKSKWKSLNPITKLECGIDAAKIKTLKTVFSL</sequence>
<dbReference type="RefSeq" id="WP_073591762.1">
    <property type="nucleotide sequence ID" value="NZ_MRCE01000002.1"/>
</dbReference>
<reference evidence="1 2" key="1">
    <citation type="submission" date="2016-11" db="EMBL/GenBank/DDBJ databases">
        <title>Draft Genome Sequences of Nine Cyanobacterial Strains from Diverse Habitats.</title>
        <authorList>
            <person name="Zhu T."/>
            <person name="Hou S."/>
            <person name="Lu X."/>
            <person name="Hess W.R."/>
        </authorList>
    </citation>
    <scope>NUCLEOTIDE SEQUENCE [LARGE SCALE GENOMIC DNA]</scope>
    <source>
        <strain evidence="1 2">IAM M-71</strain>
    </source>
</reference>
<organism evidence="1 2">
    <name type="scientific">[Phormidium ambiguum] IAM M-71</name>
    <dbReference type="NCBI Taxonomy" id="454136"/>
    <lineage>
        <taxon>Bacteria</taxon>
        <taxon>Bacillati</taxon>
        <taxon>Cyanobacteriota</taxon>
        <taxon>Cyanophyceae</taxon>
        <taxon>Oscillatoriophycideae</taxon>
        <taxon>Aerosakkonematales</taxon>
        <taxon>Aerosakkonemataceae</taxon>
        <taxon>Floridanema</taxon>
    </lineage>
</organism>